<dbReference type="AlphaFoldDB" id="A0A6N7YMF1"/>
<dbReference type="InterPro" id="IPR013321">
    <property type="entry name" value="Arc_rbn_hlx_hlx"/>
</dbReference>
<evidence type="ECO:0000313" key="3">
    <source>
        <dbReference type="Proteomes" id="UP000440096"/>
    </source>
</evidence>
<keyword evidence="3" id="KW-1185">Reference proteome</keyword>
<evidence type="ECO:0000259" key="1">
    <source>
        <dbReference type="Pfam" id="PF22513"/>
    </source>
</evidence>
<dbReference type="GO" id="GO:0006355">
    <property type="term" value="P:regulation of DNA-templated transcription"/>
    <property type="evidence" value="ECO:0007669"/>
    <property type="project" value="InterPro"/>
</dbReference>
<dbReference type="InterPro" id="IPR010985">
    <property type="entry name" value="Ribbon_hlx_hlx"/>
</dbReference>
<dbReference type="Proteomes" id="UP000440096">
    <property type="component" value="Unassembled WGS sequence"/>
</dbReference>
<dbReference type="SUPFAM" id="SSF47598">
    <property type="entry name" value="Ribbon-helix-helix"/>
    <property type="match status" value="1"/>
</dbReference>
<organism evidence="2 3">
    <name type="scientific">Amycolatopsis pithecellobii</name>
    <dbReference type="NCBI Taxonomy" id="664692"/>
    <lineage>
        <taxon>Bacteria</taxon>
        <taxon>Bacillati</taxon>
        <taxon>Actinomycetota</taxon>
        <taxon>Actinomycetes</taxon>
        <taxon>Pseudonocardiales</taxon>
        <taxon>Pseudonocardiaceae</taxon>
        <taxon>Amycolatopsis</taxon>
    </lineage>
</organism>
<name>A0A6N7YMF1_9PSEU</name>
<evidence type="ECO:0000313" key="2">
    <source>
        <dbReference type="EMBL" id="MTD54145.1"/>
    </source>
</evidence>
<sequence>MKQMIARLDDDLHARIKAKAEAEGRSMNEFVTATLKAAVDKEETREEWHRRMLAEGKIIVFEPESPAPGRDELEEMSRGWGTAVSEALEWSRGEW</sequence>
<protein>
    <submittedName>
        <fullName evidence="2">Toxin-antitoxin system HicB family antitoxin</fullName>
    </submittedName>
</protein>
<dbReference type="Pfam" id="PF22513">
    <property type="entry name" value="FitA-like_RHH"/>
    <property type="match status" value="1"/>
</dbReference>
<accession>A0A6N7YMF1</accession>
<proteinExistence type="predicted"/>
<dbReference type="Gene3D" id="1.10.1220.10">
    <property type="entry name" value="Met repressor-like"/>
    <property type="match status" value="1"/>
</dbReference>
<gene>
    <name evidence="2" type="ORF">GKO32_09185</name>
</gene>
<feature type="domain" description="Antitoxin FitA-like ribbon-helix-helix" evidence="1">
    <location>
        <begin position="7"/>
        <end position="39"/>
    </location>
</feature>
<comment type="caution">
    <text evidence="2">The sequence shown here is derived from an EMBL/GenBank/DDBJ whole genome shotgun (WGS) entry which is preliminary data.</text>
</comment>
<dbReference type="InterPro" id="IPR053853">
    <property type="entry name" value="FitA-like_RHH"/>
</dbReference>
<reference evidence="2 3" key="1">
    <citation type="submission" date="2019-11" db="EMBL/GenBank/DDBJ databases">
        <title>Draft genome of Amycolatopsis RM579.</title>
        <authorList>
            <person name="Duangmal K."/>
            <person name="Mingma R."/>
        </authorList>
    </citation>
    <scope>NUCLEOTIDE SEQUENCE [LARGE SCALE GENOMIC DNA]</scope>
    <source>
        <strain evidence="2 3">RM579</strain>
    </source>
</reference>
<dbReference type="EMBL" id="WMBA01000010">
    <property type="protein sequence ID" value="MTD54145.1"/>
    <property type="molecule type" value="Genomic_DNA"/>
</dbReference>